<evidence type="ECO:0000313" key="1">
    <source>
        <dbReference type="EMBL" id="SCX24892.1"/>
    </source>
</evidence>
<accession>A0A1G4WL01</accession>
<reference evidence="2" key="1">
    <citation type="submission" date="2016-10" db="EMBL/GenBank/DDBJ databases">
        <authorList>
            <person name="Varghese N."/>
            <person name="Submissions S."/>
        </authorList>
    </citation>
    <scope>NUCLEOTIDE SEQUENCE [LARGE SCALE GENOMIC DNA]</scope>
    <source>
        <strain evidence="2">UNC267MFSha1.1M11</strain>
    </source>
</reference>
<proteinExistence type="predicted"/>
<dbReference type="RefSeq" id="WP_090359620.1">
    <property type="nucleotide sequence ID" value="NZ_FMUB01000007.1"/>
</dbReference>
<name>A0A1G4WL01_9MYCO</name>
<dbReference type="EMBL" id="FMUB01000007">
    <property type="protein sequence ID" value="SCX24892.1"/>
    <property type="molecule type" value="Genomic_DNA"/>
</dbReference>
<organism evidence="1 2">
    <name type="scientific">Mycolicibacterium fluoranthenivorans</name>
    <dbReference type="NCBI Taxonomy" id="258505"/>
    <lineage>
        <taxon>Bacteria</taxon>
        <taxon>Bacillati</taxon>
        <taxon>Actinomycetota</taxon>
        <taxon>Actinomycetes</taxon>
        <taxon>Mycobacteriales</taxon>
        <taxon>Mycobacteriaceae</taxon>
        <taxon>Mycolicibacterium</taxon>
    </lineage>
</organism>
<sequence>MSKRTSRYPLAVEAPVLRMVSVLVPGISTLSDSALHFALYWALADLASAHDSDGAGCRTLIRRAESALAWASLISPTTGDLSGPGHLHGADTVRKLLADGLADRLSEVGAQTYSDRVSGFWSQYIGPATTVGLVTTDKNALRVGRRRCPDAVLDMFAPLTEIIATRPVTSDDLPRILPIAHGGPSEPYVAPLRAVMTASGAAEWTGDDQTRRATLRIFCRAVQLQPGQSDWRRVAYDGIAYGEQLTTDGIFQQEGARAAAWRGLLLRHRFVGAWRLWWARLVDEVRGAPEPVQRNELHDWVREQMPEGQLGAFLADLPPTVDAAGHPLPAEDDLADRGELEIALATLLLGARRLGELEGEALAAFRGGRQAPRRAYLDPLWVGSRASEASHETVRDFASLIVDDMLAQSHRIALSKLEVTAGGRIVLPTKLAEREGRYFALGSEGAYNIGFRAESLGRIAHQLGMLSLEAEGFAVTEVGSSVMGLP</sequence>
<dbReference type="AlphaFoldDB" id="A0A1G4WL01"/>
<gene>
    <name evidence="1" type="ORF">SAMN02799620_03805</name>
</gene>
<evidence type="ECO:0000313" key="2">
    <source>
        <dbReference type="Proteomes" id="UP000199707"/>
    </source>
</evidence>
<protein>
    <submittedName>
        <fullName evidence="1">Uncharacterized protein</fullName>
    </submittedName>
</protein>
<dbReference type="Proteomes" id="UP000199707">
    <property type="component" value="Unassembled WGS sequence"/>
</dbReference>